<evidence type="ECO:0000313" key="4">
    <source>
        <dbReference type="Proteomes" id="UP001143328"/>
    </source>
</evidence>
<reference evidence="3" key="2">
    <citation type="submission" date="2023-01" db="EMBL/GenBank/DDBJ databases">
        <authorList>
            <person name="Sun Q."/>
            <person name="Evtushenko L."/>
        </authorList>
    </citation>
    <scope>NUCLEOTIDE SEQUENCE</scope>
    <source>
        <strain evidence="3">VKM B-2935</strain>
    </source>
</reference>
<name>A0A9W6NGQ0_9PSED</name>
<keyword evidence="4" id="KW-1185">Reference proteome</keyword>
<feature type="region of interest" description="Disordered" evidence="1">
    <location>
        <begin position="33"/>
        <end position="59"/>
    </location>
</feature>
<keyword evidence="2" id="KW-0472">Membrane</keyword>
<keyword evidence="2" id="KW-0812">Transmembrane</keyword>
<feature type="compositionally biased region" description="Basic residues" evidence="1">
    <location>
        <begin position="49"/>
        <end position="59"/>
    </location>
</feature>
<sequence length="59" mass="6678">MPPQSIILLLIGTWLLVAAAALWGMLRIARRHHERHHARPSKPAMRAAQARHKPVHLGH</sequence>
<dbReference type="RefSeq" id="WP_271196492.1">
    <property type="nucleotide sequence ID" value="NZ_BSFN01000010.1"/>
</dbReference>
<dbReference type="EMBL" id="BSFN01000010">
    <property type="protein sequence ID" value="GLK90298.1"/>
    <property type="molecule type" value="Genomic_DNA"/>
</dbReference>
<protein>
    <submittedName>
        <fullName evidence="3">Uncharacterized protein</fullName>
    </submittedName>
</protein>
<keyword evidence="2" id="KW-1133">Transmembrane helix</keyword>
<dbReference type="AlphaFoldDB" id="A0A9W6NGQ0"/>
<dbReference type="Proteomes" id="UP001143328">
    <property type="component" value="Unassembled WGS sequence"/>
</dbReference>
<evidence type="ECO:0000313" key="3">
    <source>
        <dbReference type="EMBL" id="GLK90298.1"/>
    </source>
</evidence>
<accession>A0A9W6NGQ0</accession>
<gene>
    <name evidence="3" type="ORF">GCM10017655_33610</name>
</gene>
<evidence type="ECO:0000256" key="2">
    <source>
        <dbReference type="SAM" id="Phobius"/>
    </source>
</evidence>
<feature type="transmembrane region" description="Helical" evidence="2">
    <location>
        <begin position="6"/>
        <end position="26"/>
    </location>
</feature>
<proteinExistence type="predicted"/>
<reference evidence="3" key="1">
    <citation type="journal article" date="2014" name="Int. J. Syst. Evol. Microbiol.">
        <title>Complete genome sequence of Corynebacterium casei LMG S-19264T (=DSM 44701T), isolated from a smear-ripened cheese.</title>
        <authorList>
            <consortium name="US DOE Joint Genome Institute (JGI-PGF)"/>
            <person name="Walter F."/>
            <person name="Albersmeier A."/>
            <person name="Kalinowski J."/>
            <person name="Ruckert C."/>
        </authorList>
    </citation>
    <scope>NUCLEOTIDE SEQUENCE</scope>
    <source>
        <strain evidence="3">VKM B-2935</strain>
    </source>
</reference>
<organism evidence="3 4">
    <name type="scientific">Pseudomonas turukhanskensis</name>
    <dbReference type="NCBI Taxonomy" id="1806536"/>
    <lineage>
        <taxon>Bacteria</taxon>
        <taxon>Pseudomonadati</taxon>
        <taxon>Pseudomonadota</taxon>
        <taxon>Gammaproteobacteria</taxon>
        <taxon>Pseudomonadales</taxon>
        <taxon>Pseudomonadaceae</taxon>
        <taxon>Pseudomonas</taxon>
    </lineage>
</organism>
<comment type="caution">
    <text evidence="3">The sequence shown here is derived from an EMBL/GenBank/DDBJ whole genome shotgun (WGS) entry which is preliminary data.</text>
</comment>
<evidence type="ECO:0000256" key="1">
    <source>
        <dbReference type="SAM" id="MobiDB-lite"/>
    </source>
</evidence>